<protein>
    <submittedName>
        <fullName evidence="2">Expressed protein</fullName>
    </submittedName>
</protein>
<dbReference type="OrthoDB" id="2889903at2759"/>
<dbReference type="RefSeq" id="XP_003031418.1">
    <property type="nucleotide sequence ID" value="XM_003031372.1"/>
</dbReference>
<feature type="compositionally biased region" description="Polar residues" evidence="1">
    <location>
        <begin position="215"/>
        <end position="230"/>
    </location>
</feature>
<evidence type="ECO:0000313" key="3">
    <source>
        <dbReference type="Proteomes" id="UP000007431"/>
    </source>
</evidence>
<dbReference type="eggNOG" id="ENOG502SEG6">
    <property type="taxonomic scope" value="Eukaryota"/>
</dbReference>
<feature type="region of interest" description="Disordered" evidence="1">
    <location>
        <begin position="92"/>
        <end position="230"/>
    </location>
</feature>
<keyword evidence="3" id="KW-1185">Reference proteome</keyword>
<sequence>MVEGSVTEVDEATVLTDPTGMHIGAGPCMLIYSRSVTDEQRWDMDHPRYHEHFMSNVLQCNAQYFEKLPDEVKARIETTWGSADAFVRRGMPSQAVPHPMSPTARSASPSTAMSVDLTRDTPPRGPRPEKPGHVASTSHAASPSSHRNSLRKTSSASRDTIMRDPPLQHRDASVRDVPPHQAREPRDLPPHQALPREGSMSRVEGPHGPREASMGRSSPSLSRDASMSNP</sequence>
<feature type="compositionally biased region" description="Low complexity" evidence="1">
    <location>
        <begin position="101"/>
        <end position="114"/>
    </location>
</feature>
<dbReference type="KEGG" id="scm:SCHCO_02628610"/>
<dbReference type="GeneID" id="9587619"/>
<dbReference type="AlphaFoldDB" id="D8Q7Z3"/>
<dbReference type="VEuPathDB" id="FungiDB:SCHCODRAFT_02628610"/>
<feature type="compositionally biased region" description="Basic and acidic residues" evidence="1">
    <location>
        <begin position="160"/>
        <end position="189"/>
    </location>
</feature>
<accession>D8Q7Z3</accession>
<organism evidence="3">
    <name type="scientific">Schizophyllum commune (strain H4-8 / FGSC 9210)</name>
    <name type="common">Split gill fungus</name>
    <dbReference type="NCBI Taxonomy" id="578458"/>
    <lineage>
        <taxon>Eukaryota</taxon>
        <taxon>Fungi</taxon>
        <taxon>Dikarya</taxon>
        <taxon>Basidiomycota</taxon>
        <taxon>Agaricomycotina</taxon>
        <taxon>Agaricomycetes</taxon>
        <taxon>Agaricomycetidae</taxon>
        <taxon>Agaricales</taxon>
        <taxon>Schizophyllaceae</taxon>
        <taxon>Schizophyllum</taxon>
    </lineage>
</organism>
<reference evidence="2 3" key="1">
    <citation type="journal article" date="2010" name="Nat. Biotechnol.">
        <title>Genome sequence of the model mushroom Schizophyllum commune.</title>
        <authorList>
            <person name="Ohm R.A."/>
            <person name="de Jong J.F."/>
            <person name="Lugones L.G."/>
            <person name="Aerts A."/>
            <person name="Kothe E."/>
            <person name="Stajich J.E."/>
            <person name="de Vries R.P."/>
            <person name="Record E."/>
            <person name="Levasseur A."/>
            <person name="Baker S.E."/>
            <person name="Bartholomew K.A."/>
            <person name="Coutinho P.M."/>
            <person name="Erdmann S."/>
            <person name="Fowler T.J."/>
            <person name="Gathman A.C."/>
            <person name="Lombard V."/>
            <person name="Henrissat B."/>
            <person name="Knabe N."/>
            <person name="Kuees U."/>
            <person name="Lilly W.W."/>
            <person name="Lindquist E."/>
            <person name="Lucas S."/>
            <person name="Magnuson J.K."/>
            <person name="Piumi F."/>
            <person name="Raudaskoski M."/>
            <person name="Salamov A."/>
            <person name="Schmutz J."/>
            <person name="Schwarze F.W.M.R."/>
            <person name="vanKuyk P.A."/>
            <person name="Horton J.S."/>
            <person name="Grigoriev I.V."/>
            <person name="Woesten H.A.B."/>
        </authorList>
    </citation>
    <scope>NUCLEOTIDE SEQUENCE [LARGE SCALE GENOMIC DNA]</scope>
    <source>
        <strain evidence="3">H4-8 / FGSC 9210</strain>
    </source>
</reference>
<evidence type="ECO:0000313" key="2">
    <source>
        <dbReference type="EMBL" id="EFI96515.1"/>
    </source>
</evidence>
<dbReference type="EMBL" id="GL377307">
    <property type="protein sequence ID" value="EFI96515.1"/>
    <property type="molecule type" value="Genomic_DNA"/>
</dbReference>
<feature type="compositionally biased region" description="Low complexity" evidence="1">
    <location>
        <begin position="133"/>
        <end position="146"/>
    </location>
</feature>
<feature type="compositionally biased region" description="Basic and acidic residues" evidence="1">
    <location>
        <begin position="117"/>
        <end position="132"/>
    </location>
</feature>
<name>D8Q7Z3_SCHCM</name>
<proteinExistence type="predicted"/>
<evidence type="ECO:0000256" key="1">
    <source>
        <dbReference type="SAM" id="MobiDB-lite"/>
    </source>
</evidence>
<gene>
    <name evidence="2" type="ORF">SCHCODRAFT_82525</name>
</gene>
<dbReference type="Proteomes" id="UP000007431">
    <property type="component" value="Unassembled WGS sequence"/>
</dbReference>
<dbReference type="HOGENOM" id="CLU_1205358_0_0_1"/>
<dbReference type="InParanoid" id="D8Q7Z3"/>